<dbReference type="InterPro" id="IPR002048">
    <property type="entry name" value="EF_hand_dom"/>
</dbReference>
<gene>
    <name evidence="3" type="ORF">PPRIM_AZ9-3.1.T0200033</name>
</gene>
<feature type="domain" description="EF-hand" evidence="2">
    <location>
        <begin position="508"/>
        <end position="539"/>
    </location>
</feature>
<feature type="region of interest" description="Disordered" evidence="1">
    <location>
        <begin position="226"/>
        <end position="245"/>
    </location>
</feature>
<name>A0A8S1KEY7_PARPR</name>
<evidence type="ECO:0000256" key="1">
    <source>
        <dbReference type="SAM" id="MobiDB-lite"/>
    </source>
</evidence>
<dbReference type="PROSITE" id="PS00018">
    <property type="entry name" value="EF_HAND_1"/>
    <property type="match status" value="1"/>
</dbReference>
<dbReference type="InterPro" id="IPR018247">
    <property type="entry name" value="EF_Hand_1_Ca_BS"/>
</dbReference>
<dbReference type="EMBL" id="CAJJDM010000017">
    <property type="protein sequence ID" value="CAD8052851.1"/>
    <property type="molecule type" value="Genomic_DNA"/>
</dbReference>
<evidence type="ECO:0000313" key="4">
    <source>
        <dbReference type="Proteomes" id="UP000688137"/>
    </source>
</evidence>
<dbReference type="PROSITE" id="PS50222">
    <property type="entry name" value="EF_HAND_2"/>
    <property type="match status" value="2"/>
</dbReference>
<dbReference type="AlphaFoldDB" id="A0A8S1KEY7"/>
<evidence type="ECO:0000259" key="2">
    <source>
        <dbReference type="PROSITE" id="PS50222"/>
    </source>
</evidence>
<comment type="caution">
    <text evidence="3">The sequence shown here is derived from an EMBL/GenBank/DDBJ whole genome shotgun (WGS) entry which is preliminary data.</text>
</comment>
<dbReference type="OMA" id="ITHQDIT"/>
<accession>A0A8S1KEY7</accession>
<dbReference type="GO" id="GO:0005509">
    <property type="term" value="F:calcium ion binding"/>
    <property type="evidence" value="ECO:0007669"/>
    <property type="project" value="InterPro"/>
</dbReference>
<organism evidence="3 4">
    <name type="scientific">Paramecium primaurelia</name>
    <dbReference type="NCBI Taxonomy" id="5886"/>
    <lineage>
        <taxon>Eukaryota</taxon>
        <taxon>Sar</taxon>
        <taxon>Alveolata</taxon>
        <taxon>Ciliophora</taxon>
        <taxon>Intramacronucleata</taxon>
        <taxon>Oligohymenophorea</taxon>
        <taxon>Peniculida</taxon>
        <taxon>Parameciidae</taxon>
        <taxon>Paramecium</taxon>
    </lineage>
</organism>
<sequence length="539" mass="64259">MSDNQLTDLLLYYAYMEQEIEILREVLCSEPYFQPYNLFKFIDCMKDEPKGYLTAQDLSIYLSDRKFPSNLPTKTYIENYNQNRDCKLVYSEFLRAILPISNPDLREKITQQTPSDQMTISERTQYLFAKLMEAEIKLTIQAENYKQKIDPNYFDKICYQNYIYHQDLQSYFKQKQITTNSIEIQQIFNRIDLLNDGKIDRNEWNQWINIRKSVLQINSNSYKQQQKFNSTRYSSTKRKQQDSTMSDLLTLSKQGFYQSTKPPLSNYSYNTPKKYQKQKTDIRAQMHYSLMQNSNYSSKQELSSYKTMTHKPITNFYEDDIQTLKKTQSVAKYEALDPVNYYVQLYVNLIQLVKKIERQKILLSNHDDFSLYSSFQKLDKGFKGMLIKSDLNQYCKNPQLILDRYGKDNKMRFSEYIKMIEPKDPQAVEILLKKDQKHKGNMLTQTEISLKLLFELIEQFQQKINQTKDYQSKQQFDISEIFYMLAYDRQQITHQDITDFLSANQFKTVSQDVDLLLAELDFDGDGQISYRDFIKIFGK</sequence>
<reference evidence="3" key="1">
    <citation type="submission" date="2021-01" db="EMBL/GenBank/DDBJ databases">
        <authorList>
            <consortium name="Genoscope - CEA"/>
            <person name="William W."/>
        </authorList>
    </citation>
    <scope>NUCLEOTIDE SEQUENCE</scope>
</reference>
<protein>
    <recommendedName>
        <fullName evidence="2">EF-hand domain-containing protein</fullName>
    </recommendedName>
</protein>
<keyword evidence="4" id="KW-1185">Reference proteome</keyword>
<feature type="domain" description="EF-hand" evidence="2">
    <location>
        <begin position="179"/>
        <end position="214"/>
    </location>
</feature>
<proteinExistence type="predicted"/>
<evidence type="ECO:0000313" key="3">
    <source>
        <dbReference type="EMBL" id="CAD8052851.1"/>
    </source>
</evidence>
<dbReference type="Proteomes" id="UP000688137">
    <property type="component" value="Unassembled WGS sequence"/>
</dbReference>